<feature type="non-terminal residue" evidence="2">
    <location>
        <position position="1"/>
    </location>
</feature>
<gene>
    <name evidence="2" type="ORF">CR513_26210</name>
</gene>
<proteinExistence type="predicted"/>
<sequence length="154" mass="18158">VILKPLSPREVSADQLKMKMKMKKNKKNREKKRRREASRRKVKRVLLARRELLYLLPTNICFHVSPPLFVLHVGFREMLESFKDLFPKDIPRGIEHHIDFTMRAILPNKTVYKVNLEENRENHQVGKLVEKGRVQESKKPMVVPVILVQKKDGS</sequence>
<protein>
    <submittedName>
        <fullName evidence="2">Uncharacterized protein</fullName>
    </submittedName>
</protein>
<accession>A0A371GMJ0</accession>
<dbReference type="AlphaFoldDB" id="A0A371GMJ0"/>
<dbReference type="SUPFAM" id="SSF56672">
    <property type="entry name" value="DNA/RNA polymerases"/>
    <property type="match status" value="1"/>
</dbReference>
<comment type="caution">
    <text evidence="2">The sequence shown here is derived from an EMBL/GenBank/DDBJ whole genome shotgun (WGS) entry which is preliminary data.</text>
</comment>
<dbReference type="Gene3D" id="3.10.10.10">
    <property type="entry name" value="HIV Type 1 Reverse Transcriptase, subunit A, domain 1"/>
    <property type="match status" value="1"/>
</dbReference>
<reference evidence="2" key="1">
    <citation type="submission" date="2018-05" db="EMBL/GenBank/DDBJ databases">
        <title>Draft genome of Mucuna pruriens seed.</title>
        <authorList>
            <person name="Nnadi N.E."/>
            <person name="Vos R."/>
            <person name="Hasami M.H."/>
            <person name="Devisetty U.K."/>
            <person name="Aguiy J.C."/>
        </authorList>
    </citation>
    <scope>NUCLEOTIDE SEQUENCE [LARGE SCALE GENOMIC DNA]</scope>
    <source>
        <strain evidence="2">JCA_2017</strain>
    </source>
</reference>
<dbReference type="OrthoDB" id="1934635at2759"/>
<dbReference type="InterPro" id="IPR043502">
    <property type="entry name" value="DNA/RNA_pol_sf"/>
</dbReference>
<dbReference type="Proteomes" id="UP000257109">
    <property type="component" value="Unassembled WGS sequence"/>
</dbReference>
<feature type="region of interest" description="Disordered" evidence="1">
    <location>
        <begin position="21"/>
        <end position="40"/>
    </location>
</feature>
<evidence type="ECO:0000256" key="1">
    <source>
        <dbReference type="SAM" id="MobiDB-lite"/>
    </source>
</evidence>
<keyword evidence="3" id="KW-1185">Reference proteome</keyword>
<evidence type="ECO:0000313" key="3">
    <source>
        <dbReference type="Proteomes" id="UP000257109"/>
    </source>
</evidence>
<dbReference type="EMBL" id="QJKJ01005041">
    <property type="protein sequence ID" value="RDX91765.1"/>
    <property type="molecule type" value="Genomic_DNA"/>
</dbReference>
<evidence type="ECO:0000313" key="2">
    <source>
        <dbReference type="EMBL" id="RDX91765.1"/>
    </source>
</evidence>
<name>A0A371GMJ0_MUCPR</name>
<organism evidence="2 3">
    <name type="scientific">Mucuna pruriens</name>
    <name type="common">Velvet bean</name>
    <name type="synonym">Dolichos pruriens</name>
    <dbReference type="NCBI Taxonomy" id="157652"/>
    <lineage>
        <taxon>Eukaryota</taxon>
        <taxon>Viridiplantae</taxon>
        <taxon>Streptophyta</taxon>
        <taxon>Embryophyta</taxon>
        <taxon>Tracheophyta</taxon>
        <taxon>Spermatophyta</taxon>
        <taxon>Magnoliopsida</taxon>
        <taxon>eudicotyledons</taxon>
        <taxon>Gunneridae</taxon>
        <taxon>Pentapetalae</taxon>
        <taxon>rosids</taxon>
        <taxon>fabids</taxon>
        <taxon>Fabales</taxon>
        <taxon>Fabaceae</taxon>
        <taxon>Papilionoideae</taxon>
        <taxon>50 kb inversion clade</taxon>
        <taxon>NPAAA clade</taxon>
        <taxon>indigoferoid/millettioid clade</taxon>
        <taxon>Phaseoleae</taxon>
        <taxon>Mucuna</taxon>
    </lineage>
</organism>